<comment type="catalytic activity">
    <reaction evidence="5">
        <text>GTP + succinate + CoA = succinyl-CoA + GDP + phosphate</text>
        <dbReference type="Rhea" id="RHEA:22120"/>
        <dbReference type="ChEBI" id="CHEBI:30031"/>
        <dbReference type="ChEBI" id="CHEBI:37565"/>
        <dbReference type="ChEBI" id="CHEBI:43474"/>
        <dbReference type="ChEBI" id="CHEBI:57287"/>
        <dbReference type="ChEBI" id="CHEBI:57292"/>
        <dbReference type="ChEBI" id="CHEBI:58189"/>
    </reaction>
</comment>
<evidence type="ECO:0000256" key="4">
    <source>
        <dbReference type="ARBA" id="ARBA00060724"/>
    </source>
</evidence>
<protein>
    <recommendedName>
        <fullName evidence="5">Succinate--CoA ligase [ADP-forming] subunit alpha</fullName>
        <ecNumber evidence="5">6.2.1.5</ecNumber>
    </recommendedName>
    <alternativeName>
        <fullName evidence="5">Succinyl-CoA synthetase subunit alpha</fullName>
        <shortName evidence="5">SCS-alpha</shortName>
    </alternativeName>
</protein>
<comment type="subunit">
    <text evidence="5 8">Heterotetramer of two alpha and two beta subunits.</text>
</comment>
<dbReference type="GO" id="GO:0006099">
    <property type="term" value="P:tricarboxylic acid cycle"/>
    <property type="evidence" value="ECO:0007669"/>
    <property type="project" value="UniProtKB-UniRule"/>
</dbReference>
<evidence type="ECO:0000256" key="3">
    <source>
        <dbReference type="ARBA" id="ARBA00022741"/>
    </source>
</evidence>
<dbReference type="InterPro" id="IPR036291">
    <property type="entry name" value="NAD(P)-bd_dom_sf"/>
</dbReference>
<dbReference type="EC" id="6.2.1.5" evidence="5"/>
<dbReference type="Gene3D" id="3.40.50.720">
    <property type="entry name" value="NAD(P)-binding Rossmann-like Domain"/>
    <property type="match status" value="1"/>
</dbReference>
<evidence type="ECO:0000256" key="6">
    <source>
        <dbReference type="PIRSR" id="PIRSR001553-1"/>
    </source>
</evidence>
<proteinExistence type="inferred from homology"/>
<comment type="caution">
    <text evidence="10">The sequence shown here is derived from an EMBL/GenBank/DDBJ whole genome shotgun (WGS) entry which is preliminary data.</text>
</comment>
<dbReference type="InterPro" id="IPR017440">
    <property type="entry name" value="Cit_synth/succinyl-CoA_lig_AS"/>
</dbReference>
<name>A0A7C6EHF1_UNCW3</name>
<organism evidence="10">
    <name type="scientific">candidate division WOR-3 bacterium</name>
    <dbReference type="NCBI Taxonomy" id="2052148"/>
    <lineage>
        <taxon>Bacteria</taxon>
        <taxon>Bacteria division WOR-3</taxon>
    </lineage>
</organism>
<dbReference type="InterPro" id="IPR003781">
    <property type="entry name" value="CoA-bd"/>
</dbReference>
<dbReference type="Pfam" id="PF00549">
    <property type="entry name" value="Ligase_CoA"/>
    <property type="match status" value="1"/>
</dbReference>
<dbReference type="AlphaFoldDB" id="A0A7C6EHF1"/>
<dbReference type="SUPFAM" id="SSF51735">
    <property type="entry name" value="NAD(P)-binding Rossmann-fold domains"/>
    <property type="match status" value="1"/>
</dbReference>
<feature type="active site" description="Tele-phosphohistidine intermediate" evidence="5 6">
    <location>
        <position position="247"/>
    </location>
</feature>
<feature type="binding site" evidence="5">
    <location>
        <position position="43"/>
    </location>
    <ligand>
        <name>CoA</name>
        <dbReference type="ChEBI" id="CHEBI:57287"/>
    </ligand>
</feature>
<keyword evidence="3 5" id="KW-0547">Nucleotide-binding</keyword>
<dbReference type="FunFam" id="3.40.50.720:FF:000277">
    <property type="entry name" value="Succinate--CoA ligase [ADP-forming] subunit alpha"/>
    <property type="match status" value="1"/>
</dbReference>
<dbReference type="PANTHER" id="PTHR11117:SF2">
    <property type="entry name" value="SUCCINATE--COA LIGASE [ADP_GDP-FORMING] SUBUNIT ALPHA, MITOCHONDRIAL"/>
    <property type="match status" value="1"/>
</dbReference>
<dbReference type="NCBIfam" id="NF004230">
    <property type="entry name" value="PRK05678.1"/>
    <property type="match status" value="1"/>
</dbReference>
<dbReference type="FunFam" id="3.40.50.261:FF:000006">
    <property type="entry name" value="Succinate--CoA ligase [ADP-forming] subunit alpha"/>
    <property type="match status" value="1"/>
</dbReference>
<dbReference type="UniPathway" id="UPA00223">
    <property type="reaction ID" value="UER00999"/>
</dbReference>
<feature type="domain" description="CoA-binding" evidence="9">
    <location>
        <begin position="4"/>
        <end position="100"/>
    </location>
</feature>
<dbReference type="HAMAP" id="MF_01988">
    <property type="entry name" value="Succ_CoA_alpha"/>
    <property type="match status" value="1"/>
</dbReference>
<sequence>MSILINKNTRLVVQGITGRDGSFHTRQMLNYGTNVVAGVTPGKGGTEVEGVPVFNSVAEAVKKTNANTSVIFVPAKFAPAAMYEAIDAGVELVVCISEGIPTIEMVRIMAYLKDKKCRLIGPNSPGLVSAGEAKVGILPGHIFKKGKIGVVSRSGTLTYEIVDHITKIGLGESTCIGIGGDPIIGTKFIDCLELFAKDPDTEAVVIVGEIGGRDEQDAAEYIKKYFKKPVFGFIAGKTAPPDKRMGHAGAIISGTAGTAAEKVKAFESAGVKVGETQAQVAELIKSTLR</sequence>
<evidence type="ECO:0000256" key="1">
    <source>
        <dbReference type="ARBA" id="ARBA00022532"/>
    </source>
</evidence>
<dbReference type="EMBL" id="DTHJ01000125">
    <property type="protein sequence ID" value="HHS63123.1"/>
    <property type="molecule type" value="Genomic_DNA"/>
</dbReference>
<dbReference type="GO" id="GO:0004775">
    <property type="term" value="F:succinate-CoA ligase (ADP-forming) activity"/>
    <property type="evidence" value="ECO:0007669"/>
    <property type="project" value="UniProtKB-UniRule"/>
</dbReference>
<feature type="binding site" evidence="5">
    <location>
        <begin position="17"/>
        <end position="20"/>
    </location>
    <ligand>
        <name>CoA</name>
        <dbReference type="ChEBI" id="CHEBI:57287"/>
    </ligand>
</feature>
<dbReference type="InterPro" id="IPR005810">
    <property type="entry name" value="CoA_lig_alpha"/>
</dbReference>
<dbReference type="NCBIfam" id="TIGR01019">
    <property type="entry name" value="sucCoAalpha"/>
    <property type="match status" value="1"/>
</dbReference>
<keyword evidence="1 5" id="KW-0816">Tricarboxylic acid cycle</keyword>
<comment type="function">
    <text evidence="5 8">Succinyl-CoA synthetase functions in the citric acid cycle (TCA), coupling the hydrolysis of succinyl-CoA to the synthesis of either ATP or GTP and thus represents the only step of substrate-level phosphorylation in the TCA. The alpha subunit of the enzyme binds the substrates coenzyme A and phosphate, while succinate binding and nucleotide specificity is provided by the beta subunit.</text>
</comment>
<evidence type="ECO:0000313" key="10">
    <source>
        <dbReference type="EMBL" id="HHS63123.1"/>
    </source>
</evidence>
<dbReference type="PANTHER" id="PTHR11117">
    <property type="entry name" value="SUCCINYL-COA LIGASE SUBUNIT ALPHA"/>
    <property type="match status" value="1"/>
</dbReference>
<dbReference type="PRINTS" id="PR01798">
    <property type="entry name" value="SCOASYNTHASE"/>
</dbReference>
<evidence type="ECO:0000256" key="5">
    <source>
        <dbReference type="HAMAP-Rule" id="MF_01988"/>
    </source>
</evidence>
<accession>A0A7C6EHF1</accession>
<comment type="similarity">
    <text evidence="4 5 7">Belongs to the succinate/malate CoA ligase alpha subunit family.</text>
</comment>
<dbReference type="GO" id="GO:0004776">
    <property type="term" value="F:succinate-CoA ligase (GDP-forming) activity"/>
    <property type="evidence" value="ECO:0007669"/>
    <property type="project" value="TreeGrafter"/>
</dbReference>
<evidence type="ECO:0000259" key="9">
    <source>
        <dbReference type="SMART" id="SM00881"/>
    </source>
</evidence>
<dbReference type="InterPro" id="IPR033847">
    <property type="entry name" value="Citrt_syn/SCS-alpha_CS"/>
</dbReference>
<dbReference type="SUPFAM" id="SSF52210">
    <property type="entry name" value="Succinyl-CoA synthetase domains"/>
    <property type="match status" value="1"/>
</dbReference>
<keyword evidence="2 5" id="KW-0436">Ligase</keyword>
<dbReference type="SMART" id="SM00881">
    <property type="entry name" value="CoA_binding"/>
    <property type="match status" value="1"/>
</dbReference>
<gene>
    <name evidence="5 10" type="primary">sucD</name>
    <name evidence="10" type="ORF">ENV70_05890</name>
</gene>
<dbReference type="PROSITE" id="PS01216">
    <property type="entry name" value="SUCCINYL_COA_LIG_1"/>
    <property type="match status" value="1"/>
</dbReference>
<dbReference type="InterPro" id="IPR016102">
    <property type="entry name" value="Succinyl-CoA_synth-like"/>
</dbReference>
<dbReference type="InterPro" id="IPR005811">
    <property type="entry name" value="SUCC_ACL_C"/>
</dbReference>
<dbReference type="Gene3D" id="3.40.50.261">
    <property type="entry name" value="Succinyl-CoA synthetase domains"/>
    <property type="match status" value="1"/>
</dbReference>
<reference evidence="10" key="1">
    <citation type="journal article" date="2020" name="mSystems">
        <title>Genome- and Community-Level Interaction Insights into Carbon Utilization and Element Cycling Functions of Hydrothermarchaeota in Hydrothermal Sediment.</title>
        <authorList>
            <person name="Zhou Z."/>
            <person name="Liu Y."/>
            <person name="Xu W."/>
            <person name="Pan J."/>
            <person name="Luo Z.H."/>
            <person name="Li M."/>
        </authorList>
    </citation>
    <scope>NUCLEOTIDE SEQUENCE [LARGE SCALE GENOMIC DNA]</scope>
    <source>
        <strain evidence="10">SpSt-783</strain>
    </source>
</reference>
<comment type="catalytic activity">
    <reaction evidence="5 8">
        <text>succinate + ATP + CoA = succinyl-CoA + ADP + phosphate</text>
        <dbReference type="Rhea" id="RHEA:17661"/>
        <dbReference type="ChEBI" id="CHEBI:30031"/>
        <dbReference type="ChEBI" id="CHEBI:30616"/>
        <dbReference type="ChEBI" id="CHEBI:43474"/>
        <dbReference type="ChEBI" id="CHEBI:57287"/>
        <dbReference type="ChEBI" id="CHEBI:57292"/>
        <dbReference type="ChEBI" id="CHEBI:456216"/>
        <dbReference type="EC" id="6.2.1.5"/>
    </reaction>
</comment>
<comment type="pathway">
    <text evidence="5 8">Carbohydrate metabolism; tricarboxylic acid cycle; succinate from succinyl-CoA (ligase route): step 1/1.</text>
</comment>
<dbReference type="PROSITE" id="PS00399">
    <property type="entry name" value="SUCCINYL_COA_LIG_2"/>
    <property type="match status" value="1"/>
</dbReference>
<dbReference type="Pfam" id="PF02629">
    <property type="entry name" value="CoA_binding"/>
    <property type="match status" value="1"/>
</dbReference>
<feature type="binding site" evidence="5">
    <location>
        <position position="159"/>
    </location>
    <ligand>
        <name>substrate</name>
        <note>ligand shared with subunit beta</note>
    </ligand>
</feature>
<dbReference type="PIRSF" id="PIRSF001553">
    <property type="entry name" value="SucCS_alpha"/>
    <property type="match status" value="1"/>
</dbReference>
<comment type="caution">
    <text evidence="5">Lacks conserved residue(s) required for the propagation of feature annotation.</text>
</comment>
<evidence type="ECO:0000256" key="2">
    <source>
        <dbReference type="ARBA" id="ARBA00022598"/>
    </source>
</evidence>
<dbReference type="GO" id="GO:0009361">
    <property type="term" value="C:succinate-CoA ligase complex (ADP-forming)"/>
    <property type="evidence" value="ECO:0007669"/>
    <property type="project" value="TreeGrafter"/>
</dbReference>
<evidence type="ECO:0000256" key="8">
    <source>
        <dbReference type="RuleBase" id="RU000699"/>
    </source>
</evidence>
<dbReference type="GO" id="GO:0000166">
    <property type="term" value="F:nucleotide binding"/>
    <property type="evidence" value="ECO:0007669"/>
    <property type="project" value="UniProtKB-KW"/>
</dbReference>
<evidence type="ECO:0000256" key="7">
    <source>
        <dbReference type="RuleBase" id="RU000677"/>
    </source>
</evidence>